<feature type="domain" description="M23ase beta-sheet core" evidence="1">
    <location>
        <begin position="215"/>
        <end position="306"/>
    </location>
</feature>
<dbReference type="PROSITE" id="PS51257">
    <property type="entry name" value="PROKAR_LIPOPROTEIN"/>
    <property type="match status" value="1"/>
</dbReference>
<proteinExistence type="predicted"/>
<dbReference type="HOGENOM" id="CLU_068664_0_0_0"/>
<reference evidence="2" key="1">
    <citation type="journal article" date="2015" name="PeerJ">
        <title>First genomic representation of candidate bacterial phylum KSB3 points to enhanced environmental sensing as a trigger of wastewater bulking.</title>
        <authorList>
            <person name="Sekiguchi Y."/>
            <person name="Ohashi A."/>
            <person name="Parks D.H."/>
            <person name="Yamauchi T."/>
            <person name="Tyson G.W."/>
            <person name="Hugenholtz P."/>
        </authorList>
    </citation>
    <scope>NUCLEOTIDE SEQUENCE [LARGE SCALE GENOMIC DNA]</scope>
</reference>
<sequence length="348" mass="38416">MTPQRNFVQAVAKAITFNLIFLVGFLASCNGDNPSSGDSGSALNAGREYMMWWNASAYDQIWKQATSQFKTTFGSLQNFQAASEQAKEEYGAQTTLKGERVFDMGSIFQYESVAKYANKSDLASFEWQLDSSNDILSLYVRDLPQEAPSAYLDYQTKTKLRLPFDDEWTVMWGGRSTWENYHADTPNQRFAYDFFVVKNGYFSGDGSQNAQHYAFGKTVVAPGSGVVIAAESSVPDNVPGEENFAQPLGNHVIIDHENGEYSVLAHFQRGSVVVQVGDRVVAGQKLGLCGNSGGSDLPHLHYHIQNTPFPLVNGVVDGEGLPTQFTNYFADGTRISRGEPVRGQRVHP</sequence>
<dbReference type="STRING" id="1499966.U14_00477"/>
<organism evidence="2">
    <name type="scientific">Candidatus Moduliflexus flocculans</name>
    <dbReference type="NCBI Taxonomy" id="1499966"/>
    <lineage>
        <taxon>Bacteria</taxon>
        <taxon>Candidatus Moduliflexota</taxon>
        <taxon>Candidatus Moduliflexia</taxon>
        <taxon>Candidatus Moduliflexales</taxon>
        <taxon>Candidatus Moduliflexaceae</taxon>
    </lineage>
</organism>
<dbReference type="PANTHER" id="PTHR21666">
    <property type="entry name" value="PEPTIDASE-RELATED"/>
    <property type="match status" value="1"/>
</dbReference>
<dbReference type="InterPro" id="IPR050570">
    <property type="entry name" value="Cell_wall_metabolism_enzyme"/>
</dbReference>
<keyword evidence="3" id="KW-1185">Reference proteome</keyword>
<evidence type="ECO:0000259" key="1">
    <source>
        <dbReference type="Pfam" id="PF01551"/>
    </source>
</evidence>
<dbReference type="PANTHER" id="PTHR21666:SF270">
    <property type="entry name" value="MUREIN HYDROLASE ACTIVATOR ENVC"/>
    <property type="match status" value="1"/>
</dbReference>
<dbReference type="SUPFAM" id="SSF51261">
    <property type="entry name" value="Duplicated hybrid motif"/>
    <property type="match status" value="1"/>
</dbReference>
<dbReference type="EMBL" id="DF820455">
    <property type="protein sequence ID" value="GAK49256.1"/>
    <property type="molecule type" value="Genomic_DNA"/>
</dbReference>
<dbReference type="CDD" id="cd12797">
    <property type="entry name" value="M23_peptidase"/>
    <property type="match status" value="1"/>
</dbReference>
<evidence type="ECO:0000313" key="3">
    <source>
        <dbReference type="Proteomes" id="UP000030700"/>
    </source>
</evidence>
<protein>
    <submittedName>
        <fullName evidence="2">Peptidase M23</fullName>
    </submittedName>
</protein>
<dbReference type="InterPro" id="IPR016047">
    <property type="entry name" value="M23ase_b-sheet_dom"/>
</dbReference>
<dbReference type="GO" id="GO:0004222">
    <property type="term" value="F:metalloendopeptidase activity"/>
    <property type="evidence" value="ECO:0007669"/>
    <property type="project" value="TreeGrafter"/>
</dbReference>
<dbReference type="Gene3D" id="2.70.70.10">
    <property type="entry name" value="Glucose Permease (Domain IIA)"/>
    <property type="match status" value="1"/>
</dbReference>
<dbReference type="Proteomes" id="UP000030700">
    <property type="component" value="Unassembled WGS sequence"/>
</dbReference>
<dbReference type="AlphaFoldDB" id="A0A0S6VQ05"/>
<name>A0A0S6VQ05_9BACT</name>
<dbReference type="InterPro" id="IPR011055">
    <property type="entry name" value="Dup_hybrid_motif"/>
</dbReference>
<accession>A0A0S6VQ05</accession>
<gene>
    <name evidence="2" type="ORF">U14_00477</name>
</gene>
<evidence type="ECO:0000313" key="2">
    <source>
        <dbReference type="EMBL" id="GAK49256.1"/>
    </source>
</evidence>
<dbReference type="Pfam" id="PF01551">
    <property type="entry name" value="Peptidase_M23"/>
    <property type="match status" value="1"/>
</dbReference>